<dbReference type="RefSeq" id="WP_377383744.1">
    <property type="nucleotide sequence ID" value="NZ_JBHSAN010000001.1"/>
</dbReference>
<dbReference type="Pfam" id="PF00296">
    <property type="entry name" value="Bac_luciferase"/>
    <property type="match status" value="1"/>
</dbReference>
<dbReference type="SUPFAM" id="SSF51679">
    <property type="entry name" value="Bacterial luciferase-like"/>
    <property type="match status" value="1"/>
</dbReference>
<dbReference type="EMBL" id="JBHUOF010000003">
    <property type="protein sequence ID" value="MFD2798284.1"/>
    <property type="molecule type" value="Genomic_DNA"/>
</dbReference>
<keyword evidence="2" id="KW-0560">Oxidoreductase</keyword>
<protein>
    <submittedName>
        <fullName evidence="2">LLM class flavin-dependent oxidoreductase</fullName>
        <ecNumber evidence="2">1.-.-.-</ecNumber>
    </submittedName>
</protein>
<dbReference type="InterPro" id="IPR036661">
    <property type="entry name" value="Luciferase-like_sf"/>
</dbReference>
<sequence>MKIGLRYDMRAPDLGPGSVPAAALYAAAVEQVRWADERGFDAVYVSEHHGAEDGYCPSPMVLASAIAGATSSITLHFSALCITMHHPLRLAEDLAVLDLIAGRGRVLVTAGMGYRPHEFAMFGVDYADRATVFEYNLSALRKAWTGEEFEFEGRTVRVTPRPATPGGPTLYVGGNAKPSARRAARLGLGYRPASKELYEYYEAECARLGLPAPEPFPEHGPAFVHVTEDPDKALAQLAPHLMHAGTMYARWATERGSSSTNGYWRELQGVETIKADPSMWIVTPDELVRRCRALPPDYELRLHPLLGGLPPELSWRSLELLADTVLPQLNAGTGQLTEPG</sequence>
<accession>A0ABW5W518</accession>
<dbReference type="EC" id="1.-.-.-" evidence="2"/>
<dbReference type="GO" id="GO:0016491">
    <property type="term" value="F:oxidoreductase activity"/>
    <property type="evidence" value="ECO:0007669"/>
    <property type="project" value="UniProtKB-KW"/>
</dbReference>
<feature type="domain" description="Luciferase-like" evidence="1">
    <location>
        <begin position="23"/>
        <end position="259"/>
    </location>
</feature>
<gene>
    <name evidence="2" type="ORF">ACFS2C_02625</name>
</gene>
<comment type="caution">
    <text evidence="2">The sequence shown here is derived from an EMBL/GenBank/DDBJ whole genome shotgun (WGS) entry which is preliminary data.</text>
</comment>
<dbReference type="InterPro" id="IPR050766">
    <property type="entry name" value="Bact_Lucif_Oxidored"/>
</dbReference>
<dbReference type="Gene3D" id="3.20.20.30">
    <property type="entry name" value="Luciferase-like domain"/>
    <property type="match status" value="1"/>
</dbReference>
<proteinExistence type="predicted"/>
<evidence type="ECO:0000313" key="3">
    <source>
        <dbReference type="Proteomes" id="UP001597478"/>
    </source>
</evidence>
<name>A0ABW5W518_9PSEU</name>
<dbReference type="InterPro" id="IPR011251">
    <property type="entry name" value="Luciferase-like_dom"/>
</dbReference>
<reference evidence="3" key="1">
    <citation type="journal article" date="2019" name="Int. J. Syst. Evol. Microbiol.">
        <title>The Global Catalogue of Microorganisms (GCM) 10K type strain sequencing project: providing services to taxonomists for standard genome sequencing and annotation.</title>
        <authorList>
            <consortium name="The Broad Institute Genomics Platform"/>
            <consortium name="The Broad Institute Genome Sequencing Center for Infectious Disease"/>
            <person name="Wu L."/>
            <person name="Ma J."/>
        </authorList>
    </citation>
    <scope>NUCLEOTIDE SEQUENCE [LARGE SCALE GENOMIC DNA]</scope>
    <source>
        <strain evidence="3">IBRC-M 10906</strain>
    </source>
</reference>
<keyword evidence="3" id="KW-1185">Reference proteome</keyword>
<dbReference type="Proteomes" id="UP001597478">
    <property type="component" value="Unassembled WGS sequence"/>
</dbReference>
<dbReference type="PANTHER" id="PTHR30137:SF6">
    <property type="entry name" value="LUCIFERASE-LIKE MONOOXYGENASE"/>
    <property type="match status" value="1"/>
</dbReference>
<dbReference type="PANTHER" id="PTHR30137">
    <property type="entry name" value="LUCIFERASE-LIKE MONOOXYGENASE"/>
    <property type="match status" value="1"/>
</dbReference>
<evidence type="ECO:0000313" key="2">
    <source>
        <dbReference type="EMBL" id="MFD2798284.1"/>
    </source>
</evidence>
<organism evidence="2 3">
    <name type="scientific">Prauserella oleivorans</name>
    <dbReference type="NCBI Taxonomy" id="1478153"/>
    <lineage>
        <taxon>Bacteria</taxon>
        <taxon>Bacillati</taxon>
        <taxon>Actinomycetota</taxon>
        <taxon>Actinomycetes</taxon>
        <taxon>Pseudonocardiales</taxon>
        <taxon>Pseudonocardiaceae</taxon>
        <taxon>Prauserella</taxon>
    </lineage>
</organism>
<evidence type="ECO:0000259" key="1">
    <source>
        <dbReference type="Pfam" id="PF00296"/>
    </source>
</evidence>